<organism evidence="1 2">
    <name type="scientific">Brachionus plicatilis</name>
    <name type="common">Marine rotifer</name>
    <name type="synonym">Brachionus muelleri</name>
    <dbReference type="NCBI Taxonomy" id="10195"/>
    <lineage>
        <taxon>Eukaryota</taxon>
        <taxon>Metazoa</taxon>
        <taxon>Spiralia</taxon>
        <taxon>Gnathifera</taxon>
        <taxon>Rotifera</taxon>
        <taxon>Eurotatoria</taxon>
        <taxon>Monogononta</taxon>
        <taxon>Pseudotrocha</taxon>
        <taxon>Ploima</taxon>
        <taxon>Brachionidae</taxon>
        <taxon>Brachionus</taxon>
    </lineage>
</organism>
<gene>
    <name evidence="1" type="ORF">BpHYR1_041654</name>
</gene>
<accession>A0A3M7STM9</accession>
<reference evidence="1 2" key="1">
    <citation type="journal article" date="2018" name="Sci. Rep.">
        <title>Genomic signatures of local adaptation to the degree of environmental predictability in rotifers.</title>
        <authorList>
            <person name="Franch-Gras L."/>
            <person name="Hahn C."/>
            <person name="Garcia-Roger E.M."/>
            <person name="Carmona M.J."/>
            <person name="Serra M."/>
            <person name="Gomez A."/>
        </authorList>
    </citation>
    <scope>NUCLEOTIDE SEQUENCE [LARGE SCALE GENOMIC DNA]</scope>
    <source>
        <strain evidence="1">HYR1</strain>
    </source>
</reference>
<evidence type="ECO:0000313" key="2">
    <source>
        <dbReference type="Proteomes" id="UP000276133"/>
    </source>
</evidence>
<evidence type="ECO:0000313" key="1">
    <source>
        <dbReference type="EMBL" id="RNA38977.1"/>
    </source>
</evidence>
<comment type="caution">
    <text evidence="1">The sequence shown here is derived from an EMBL/GenBank/DDBJ whole genome shotgun (WGS) entry which is preliminary data.</text>
</comment>
<dbReference type="Proteomes" id="UP000276133">
    <property type="component" value="Unassembled WGS sequence"/>
</dbReference>
<sequence length="119" mass="14357">MYFKSKEKKIKIFFQNICHFPNGFKATRNFHKLKNNYYLIKKFKNLILKAFKNKNQTKFNQNDLQQKNYLGLELVKKFLSQTLGIPLSTELIRNLTAVNYLSLDLFEHDTQPFEHFYKL</sequence>
<protein>
    <submittedName>
        <fullName evidence="1">Uncharacterized protein</fullName>
    </submittedName>
</protein>
<proteinExistence type="predicted"/>
<dbReference type="AlphaFoldDB" id="A0A3M7STM9"/>
<dbReference type="EMBL" id="REGN01000798">
    <property type="protein sequence ID" value="RNA38977.1"/>
    <property type="molecule type" value="Genomic_DNA"/>
</dbReference>
<name>A0A3M7STM9_BRAPC</name>
<keyword evidence="2" id="KW-1185">Reference proteome</keyword>